<dbReference type="Proteomes" id="UP001597375">
    <property type="component" value="Unassembled WGS sequence"/>
</dbReference>
<dbReference type="Pfam" id="PF14019">
    <property type="entry name" value="DUF4235"/>
    <property type="match status" value="1"/>
</dbReference>
<proteinExistence type="predicted"/>
<gene>
    <name evidence="1" type="ORF">ACFSSA_03235</name>
</gene>
<comment type="caution">
    <text evidence="1">The sequence shown here is derived from an EMBL/GenBank/DDBJ whole genome shotgun (WGS) entry which is preliminary data.</text>
</comment>
<dbReference type="RefSeq" id="WP_386818334.1">
    <property type="nucleotide sequence ID" value="NZ_JBHUIT010000002.1"/>
</dbReference>
<evidence type="ECO:0000313" key="2">
    <source>
        <dbReference type="Proteomes" id="UP001597375"/>
    </source>
</evidence>
<reference evidence="2" key="1">
    <citation type="journal article" date="2019" name="Int. J. Syst. Evol. Microbiol.">
        <title>The Global Catalogue of Microorganisms (GCM) 10K type strain sequencing project: providing services to taxonomists for standard genome sequencing and annotation.</title>
        <authorList>
            <consortium name="The Broad Institute Genomics Platform"/>
            <consortium name="The Broad Institute Genome Sequencing Center for Infectious Disease"/>
            <person name="Wu L."/>
            <person name="Ma J."/>
        </authorList>
    </citation>
    <scope>NUCLEOTIDE SEQUENCE [LARGE SCALE GENOMIC DNA]</scope>
    <source>
        <strain evidence="2">CGMCC 4.7106</strain>
    </source>
</reference>
<keyword evidence="2" id="KW-1185">Reference proteome</keyword>
<evidence type="ECO:0000313" key="1">
    <source>
        <dbReference type="EMBL" id="MFD2255678.1"/>
    </source>
</evidence>
<name>A0ABW5D5Q8_9BACT</name>
<accession>A0ABW5D5Q8</accession>
<protein>
    <submittedName>
        <fullName evidence="1">DUF4235 domain-containing protein</fullName>
    </submittedName>
</protein>
<sequence length="98" mass="10448">MKLPDPKSLAMIGIGLLVPALAARLARSVAGKGYQLLTHEDAPRNPAHPQVEWKEAIIWTVVSGTIGGLARLSARRLLAETIIPAEGDDMEGEVDKLA</sequence>
<organism evidence="1 2">
    <name type="scientific">Luteolibacter algae</name>
    <dbReference type="NCBI Taxonomy" id="454151"/>
    <lineage>
        <taxon>Bacteria</taxon>
        <taxon>Pseudomonadati</taxon>
        <taxon>Verrucomicrobiota</taxon>
        <taxon>Verrucomicrobiia</taxon>
        <taxon>Verrucomicrobiales</taxon>
        <taxon>Verrucomicrobiaceae</taxon>
        <taxon>Luteolibacter</taxon>
    </lineage>
</organism>
<dbReference type="EMBL" id="JBHUIT010000002">
    <property type="protein sequence ID" value="MFD2255678.1"/>
    <property type="molecule type" value="Genomic_DNA"/>
</dbReference>
<dbReference type="InterPro" id="IPR025329">
    <property type="entry name" value="DUF4235"/>
</dbReference>